<evidence type="ECO:0000313" key="4">
    <source>
        <dbReference type="Proteomes" id="UP000028999"/>
    </source>
</evidence>
<feature type="compositionally biased region" description="Gly residues" evidence="1">
    <location>
        <begin position="293"/>
        <end position="304"/>
    </location>
</feature>
<evidence type="ECO:0000259" key="2">
    <source>
        <dbReference type="Pfam" id="PF12842"/>
    </source>
</evidence>
<dbReference type="Proteomes" id="UP000028999">
    <property type="component" value="Unassembled WGS sequence"/>
</dbReference>
<keyword evidence="4" id="KW-1185">Reference proteome</keyword>
<dbReference type="InterPro" id="IPR040398">
    <property type="entry name" value="Not1"/>
</dbReference>
<dbReference type="Gramene" id="CDY15329">
    <property type="protein sequence ID" value="CDY15329"/>
    <property type="gene ID" value="GSBRNA2T00085609001"/>
</dbReference>
<protein>
    <submittedName>
        <fullName evidence="3">BnaC04g42940D protein</fullName>
    </submittedName>
</protein>
<proteinExistence type="predicted"/>
<dbReference type="InterPro" id="IPR024557">
    <property type="entry name" value="CNOT1_dom_4"/>
</dbReference>
<accession>A0A078FR21</accession>
<gene>
    <name evidence="3" type="primary">BnaC04g42940D</name>
    <name evidence="3" type="ORF">GSBRNA2T00085609001</name>
</gene>
<evidence type="ECO:0000256" key="1">
    <source>
        <dbReference type="SAM" id="MobiDB-lite"/>
    </source>
</evidence>
<organism evidence="3 4">
    <name type="scientific">Brassica napus</name>
    <name type="common">Rape</name>
    <dbReference type="NCBI Taxonomy" id="3708"/>
    <lineage>
        <taxon>Eukaryota</taxon>
        <taxon>Viridiplantae</taxon>
        <taxon>Streptophyta</taxon>
        <taxon>Embryophyta</taxon>
        <taxon>Tracheophyta</taxon>
        <taxon>Spermatophyta</taxon>
        <taxon>Magnoliopsida</taxon>
        <taxon>eudicotyledons</taxon>
        <taxon>Gunneridae</taxon>
        <taxon>Pentapetalae</taxon>
        <taxon>rosids</taxon>
        <taxon>malvids</taxon>
        <taxon>Brassicales</taxon>
        <taxon>Brassicaceae</taxon>
        <taxon>Brassiceae</taxon>
        <taxon>Brassica</taxon>
    </lineage>
</organism>
<dbReference type="PANTHER" id="PTHR13162:SF15">
    <property type="entry name" value="CCR4-NOT COMPLEX COMPONENT NOT1 C-TERMINAL DOMAIN-CONTAINING PROTEIN"/>
    <property type="match status" value="1"/>
</dbReference>
<feature type="domain" description="CCR4-NOT transcription complex subunit 1" evidence="2">
    <location>
        <begin position="101"/>
        <end position="238"/>
    </location>
</feature>
<dbReference type="EMBL" id="LK032054">
    <property type="protein sequence ID" value="CDY15329.1"/>
    <property type="molecule type" value="Genomic_DNA"/>
</dbReference>
<dbReference type="OMA" id="FATHFPF"/>
<sequence length="304" mass="32954">MIQEPKTISPPPIDVANTDTPSKLLSQNVAPQRVYANILMEDEKVATLGLPDQLPSPQGLFQSTLSPFFSISQQLSAALPNIGDHVVINQKLSGFATHFPFQRVASLAMDRAIKEIVSGIVQRSVCIACQTTKELVLKDYALEPDEARIYSAAHMMVASLAGNFAHVTCKEPLRTSISGHLRNSLQGLNIKNEALEQIVQVVTNDNLDMGCAAIEQAATGKALQTIDADIAQQLLLRRDGAGSSLSQNSVSFIPESLRRKPGQLSLSQQRVYEEFFHLPWQKQSTHTSHGLSGEVGLGSGYGPV</sequence>
<dbReference type="GO" id="GO:0030015">
    <property type="term" value="C:CCR4-NOT core complex"/>
    <property type="evidence" value="ECO:0007669"/>
    <property type="project" value="InterPro"/>
</dbReference>
<dbReference type="PaxDb" id="3708-A0A078FR21"/>
<dbReference type="Pfam" id="PF12842">
    <property type="entry name" value="DUF3819"/>
    <property type="match status" value="1"/>
</dbReference>
<dbReference type="SMR" id="A0A078FR21"/>
<dbReference type="AlphaFoldDB" id="A0A078FR21"/>
<dbReference type="PANTHER" id="PTHR13162">
    <property type="entry name" value="CCR4-NOT TRANSCRIPTION COMPLEX"/>
    <property type="match status" value="1"/>
</dbReference>
<dbReference type="STRING" id="3708.A0A078FR21"/>
<reference evidence="3 4" key="1">
    <citation type="journal article" date="2014" name="Science">
        <title>Plant genetics. Early allopolyploid evolution in the post-Neolithic Brassica napus oilseed genome.</title>
        <authorList>
            <person name="Chalhoub B."/>
            <person name="Denoeud F."/>
            <person name="Liu S."/>
            <person name="Parkin I.A."/>
            <person name="Tang H."/>
            <person name="Wang X."/>
            <person name="Chiquet J."/>
            <person name="Belcram H."/>
            <person name="Tong C."/>
            <person name="Samans B."/>
            <person name="Correa M."/>
            <person name="Da Silva C."/>
            <person name="Just J."/>
            <person name="Falentin C."/>
            <person name="Koh C.S."/>
            <person name="Le Clainche I."/>
            <person name="Bernard M."/>
            <person name="Bento P."/>
            <person name="Noel B."/>
            <person name="Labadie K."/>
            <person name="Alberti A."/>
            <person name="Charles M."/>
            <person name="Arnaud D."/>
            <person name="Guo H."/>
            <person name="Daviaud C."/>
            <person name="Alamery S."/>
            <person name="Jabbari K."/>
            <person name="Zhao M."/>
            <person name="Edger P.P."/>
            <person name="Chelaifa H."/>
            <person name="Tack D."/>
            <person name="Lassalle G."/>
            <person name="Mestiri I."/>
            <person name="Schnel N."/>
            <person name="Le Paslier M.C."/>
            <person name="Fan G."/>
            <person name="Renault V."/>
            <person name="Bayer P.E."/>
            <person name="Golicz A.A."/>
            <person name="Manoli S."/>
            <person name="Lee T.H."/>
            <person name="Thi V.H."/>
            <person name="Chalabi S."/>
            <person name="Hu Q."/>
            <person name="Fan C."/>
            <person name="Tollenaere R."/>
            <person name="Lu Y."/>
            <person name="Battail C."/>
            <person name="Shen J."/>
            <person name="Sidebottom C.H."/>
            <person name="Wang X."/>
            <person name="Canaguier A."/>
            <person name="Chauveau A."/>
            <person name="Berard A."/>
            <person name="Deniot G."/>
            <person name="Guan M."/>
            <person name="Liu Z."/>
            <person name="Sun F."/>
            <person name="Lim Y.P."/>
            <person name="Lyons E."/>
            <person name="Town C.D."/>
            <person name="Bancroft I."/>
            <person name="Wang X."/>
            <person name="Meng J."/>
            <person name="Ma J."/>
            <person name="Pires J.C."/>
            <person name="King G.J."/>
            <person name="Brunel D."/>
            <person name="Delourme R."/>
            <person name="Renard M."/>
            <person name="Aury J.M."/>
            <person name="Adams K.L."/>
            <person name="Batley J."/>
            <person name="Snowdon R.J."/>
            <person name="Tost J."/>
            <person name="Edwards D."/>
            <person name="Zhou Y."/>
            <person name="Hua W."/>
            <person name="Sharpe A.G."/>
            <person name="Paterson A.H."/>
            <person name="Guan C."/>
            <person name="Wincker P."/>
        </authorList>
    </citation>
    <scope>NUCLEOTIDE SEQUENCE [LARGE SCALE GENOMIC DNA]</scope>
    <source>
        <strain evidence="4">cv. Darmor-bzh</strain>
    </source>
</reference>
<name>A0A078FR21_BRANA</name>
<evidence type="ECO:0000313" key="3">
    <source>
        <dbReference type="EMBL" id="CDY15329.1"/>
    </source>
</evidence>
<feature type="region of interest" description="Disordered" evidence="1">
    <location>
        <begin position="284"/>
        <end position="304"/>
    </location>
</feature>
<dbReference type="GO" id="GO:0017148">
    <property type="term" value="P:negative regulation of translation"/>
    <property type="evidence" value="ECO:0007669"/>
    <property type="project" value="InterPro"/>
</dbReference>